<dbReference type="AlphaFoldDB" id="A0A0F9RJN9"/>
<reference evidence="1" key="1">
    <citation type="journal article" date="2015" name="Nature">
        <title>Complex archaea that bridge the gap between prokaryotes and eukaryotes.</title>
        <authorList>
            <person name="Spang A."/>
            <person name="Saw J.H."/>
            <person name="Jorgensen S.L."/>
            <person name="Zaremba-Niedzwiedzka K."/>
            <person name="Martijn J."/>
            <person name="Lind A.E."/>
            <person name="van Eijk R."/>
            <person name="Schleper C."/>
            <person name="Guy L."/>
            <person name="Ettema T.J."/>
        </authorList>
    </citation>
    <scope>NUCLEOTIDE SEQUENCE</scope>
</reference>
<gene>
    <name evidence="1" type="ORF">LCGC14_0887270</name>
</gene>
<accession>A0A0F9RJN9</accession>
<name>A0A0F9RJN9_9ZZZZ</name>
<protein>
    <submittedName>
        <fullName evidence="1">Uncharacterized protein</fullName>
    </submittedName>
</protein>
<proteinExistence type="predicted"/>
<dbReference type="EMBL" id="LAZR01002821">
    <property type="protein sequence ID" value="KKN25201.1"/>
    <property type="molecule type" value="Genomic_DNA"/>
</dbReference>
<sequence length="68" mass="7685">MAKLTAVSFNRAIEILNEKAAEVPKKVVGEILDKGLVDSTWRETYPDAYTELLTYRKDLEASVRSVLK</sequence>
<organism evidence="1">
    <name type="scientific">marine sediment metagenome</name>
    <dbReference type="NCBI Taxonomy" id="412755"/>
    <lineage>
        <taxon>unclassified sequences</taxon>
        <taxon>metagenomes</taxon>
        <taxon>ecological metagenomes</taxon>
    </lineage>
</organism>
<comment type="caution">
    <text evidence="1">The sequence shown here is derived from an EMBL/GenBank/DDBJ whole genome shotgun (WGS) entry which is preliminary data.</text>
</comment>
<evidence type="ECO:0000313" key="1">
    <source>
        <dbReference type="EMBL" id="KKN25201.1"/>
    </source>
</evidence>